<organism evidence="1">
    <name type="scientific">Anguilla anguilla</name>
    <name type="common">European freshwater eel</name>
    <name type="synonym">Muraena anguilla</name>
    <dbReference type="NCBI Taxonomy" id="7936"/>
    <lineage>
        <taxon>Eukaryota</taxon>
        <taxon>Metazoa</taxon>
        <taxon>Chordata</taxon>
        <taxon>Craniata</taxon>
        <taxon>Vertebrata</taxon>
        <taxon>Euteleostomi</taxon>
        <taxon>Actinopterygii</taxon>
        <taxon>Neopterygii</taxon>
        <taxon>Teleostei</taxon>
        <taxon>Anguilliformes</taxon>
        <taxon>Anguillidae</taxon>
        <taxon>Anguilla</taxon>
    </lineage>
</organism>
<evidence type="ECO:0000313" key="1">
    <source>
        <dbReference type="EMBL" id="JAH45632.1"/>
    </source>
</evidence>
<reference evidence="1" key="1">
    <citation type="submission" date="2014-11" db="EMBL/GenBank/DDBJ databases">
        <authorList>
            <person name="Amaro Gonzalez C."/>
        </authorList>
    </citation>
    <scope>NUCLEOTIDE SEQUENCE</scope>
</reference>
<sequence length="25" mass="2812">MEAASALLVNFLLGGCPRYVLLWKF</sequence>
<accession>A0A0E9SWJ3</accession>
<dbReference type="EMBL" id="GBXM01062945">
    <property type="protein sequence ID" value="JAH45632.1"/>
    <property type="molecule type" value="Transcribed_RNA"/>
</dbReference>
<dbReference type="AlphaFoldDB" id="A0A0E9SWJ3"/>
<reference evidence="1" key="2">
    <citation type="journal article" date="2015" name="Fish Shellfish Immunol.">
        <title>Early steps in the European eel (Anguilla anguilla)-Vibrio vulnificus interaction in the gills: Role of the RtxA13 toxin.</title>
        <authorList>
            <person name="Callol A."/>
            <person name="Pajuelo D."/>
            <person name="Ebbesson L."/>
            <person name="Teles M."/>
            <person name="MacKenzie S."/>
            <person name="Amaro C."/>
        </authorList>
    </citation>
    <scope>NUCLEOTIDE SEQUENCE</scope>
</reference>
<name>A0A0E9SWJ3_ANGAN</name>
<protein>
    <submittedName>
        <fullName evidence="1">Uncharacterized protein</fullName>
    </submittedName>
</protein>
<proteinExistence type="predicted"/>